<dbReference type="PANTHER" id="PTHR43280">
    <property type="entry name" value="ARAC-FAMILY TRANSCRIPTIONAL REGULATOR"/>
    <property type="match status" value="1"/>
</dbReference>
<organism evidence="5 6">
    <name type="scientific">Streptococcus ovuberis</name>
    <dbReference type="NCBI Taxonomy" id="1936207"/>
    <lineage>
        <taxon>Bacteria</taxon>
        <taxon>Bacillati</taxon>
        <taxon>Bacillota</taxon>
        <taxon>Bacilli</taxon>
        <taxon>Lactobacillales</taxon>
        <taxon>Streptococcaceae</taxon>
        <taxon>Streptococcus</taxon>
    </lineage>
</organism>
<dbReference type="Proteomes" id="UP000522720">
    <property type="component" value="Unassembled WGS sequence"/>
</dbReference>
<comment type="caution">
    <text evidence="5">The sequence shown here is derived from an EMBL/GenBank/DDBJ whole genome shotgun (WGS) entry which is preliminary data.</text>
</comment>
<dbReference type="GO" id="GO:0003700">
    <property type="term" value="F:DNA-binding transcription factor activity"/>
    <property type="evidence" value="ECO:0007669"/>
    <property type="project" value="InterPro"/>
</dbReference>
<dbReference type="Gene3D" id="1.10.10.60">
    <property type="entry name" value="Homeodomain-like"/>
    <property type="match status" value="2"/>
</dbReference>
<protein>
    <submittedName>
        <fullName evidence="5">Helix-turn-helix domain-containing protein</fullName>
    </submittedName>
</protein>
<evidence type="ECO:0000256" key="1">
    <source>
        <dbReference type="ARBA" id="ARBA00023015"/>
    </source>
</evidence>
<evidence type="ECO:0000256" key="3">
    <source>
        <dbReference type="ARBA" id="ARBA00023163"/>
    </source>
</evidence>
<evidence type="ECO:0000313" key="6">
    <source>
        <dbReference type="Proteomes" id="UP000522720"/>
    </source>
</evidence>
<keyword evidence="6" id="KW-1185">Reference proteome</keyword>
<gene>
    <name evidence="5" type="ORF">HF992_03945</name>
</gene>
<name>A0A7X6MX53_9STRE</name>
<dbReference type="InterPro" id="IPR018060">
    <property type="entry name" value="HTH_AraC"/>
</dbReference>
<keyword evidence="2" id="KW-0238">DNA-binding</keyword>
<proteinExistence type="predicted"/>
<evidence type="ECO:0000313" key="5">
    <source>
        <dbReference type="EMBL" id="NKZ20005.1"/>
    </source>
</evidence>
<dbReference type="SUPFAM" id="SSF46689">
    <property type="entry name" value="Homeodomain-like"/>
    <property type="match status" value="2"/>
</dbReference>
<dbReference type="InterPro" id="IPR009057">
    <property type="entry name" value="Homeodomain-like_sf"/>
</dbReference>
<dbReference type="GO" id="GO:0043565">
    <property type="term" value="F:sequence-specific DNA binding"/>
    <property type="evidence" value="ECO:0007669"/>
    <property type="project" value="InterPro"/>
</dbReference>
<dbReference type="PANTHER" id="PTHR43280:SF10">
    <property type="entry name" value="REGULATORY PROTEIN POCR"/>
    <property type="match status" value="1"/>
</dbReference>
<dbReference type="SMART" id="SM00342">
    <property type="entry name" value="HTH_ARAC"/>
    <property type="match status" value="1"/>
</dbReference>
<dbReference type="Pfam" id="PF12833">
    <property type="entry name" value="HTH_18"/>
    <property type="match status" value="1"/>
</dbReference>
<evidence type="ECO:0000256" key="2">
    <source>
        <dbReference type="ARBA" id="ARBA00023125"/>
    </source>
</evidence>
<keyword evidence="1" id="KW-0805">Transcription regulation</keyword>
<evidence type="ECO:0000259" key="4">
    <source>
        <dbReference type="PROSITE" id="PS01124"/>
    </source>
</evidence>
<dbReference type="PROSITE" id="PS01124">
    <property type="entry name" value="HTH_ARAC_FAMILY_2"/>
    <property type="match status" value="1"/>
</dbReference>
<reference evidence="5 6" key="1">
    <citation type="submission" date="2020-04" db="EMBL/GenBank/DDBJ databases">
        <title>MicrobeNet Type strains.</title>
        <authorList>
            <person name="Nicholson A.C."/>
        </authorList>
    </citation>
    <scope>NUCLEOTIDE SEQUENCE [LARGE SCALE GENOMIC DNA]</scope>
    <source>
        <strain evidence="5 6">CCUG 69612</strain>
    </source>
</reference>
<dbReference type="EMBL" id="JAAXPR010000005">
    <property type="protein sequence ID" value="NKZ20005.1"/>
    <property type="molecule type" value="Genomic_DNA"/>
</dbReference>
<dbReference type="RefSeq" id="WP_168548765.1">
    <property type="nucleotide sequence ID" value="NZ_JAAXPR010000005.1"/>
</dbReference>
<keyword evidence="3" id="KW-0804">Transcription</keyword>
<accession>A0A7X6MX53</accession>
<dbReference type="AlphaFoldDB" id="A0A7X6MX53"/>
<feature type="domain" description="HTH araC/xylS-type" evidence="4">
    <location>
        <begin position="294"/>
        <end position="392"/>
    </location>
</feature>
<sequence>MDSSQITRFCQQFFQATYIPITHLRFPATLLTSQPQFSQNLELSQKLSQRVYFEEDKQYFLSDSFAFFGYVPLVQGDEYLVIGPIFSTPISPQHLSLFIKEFDIKPHEEEFIERLFQNTPTFSLKQCLSLLSFLELICNQRSVSFQMPAEDAPKQKALNIELSRLVTENREEAFIHNSYQFEKALHHALSKGNRTLVLKILTEAGQITNGIIADNTLRQQKNTFIVAVTLATRAAIEGGLEIEHAYSLSDLYIQECERLESVEEIISLTSLMYLDFTERVSKSQFNQELSSDIFRAVQFIQSNVNQPIQVEDVARVTGYSYSHFKTLFKSEIKMPISTFITKTKLDTARELLAYSDYSLSYISNYLCFSSQSYFQNQFKKFFGTTPLKYRQEHQLLDNH</sequence>